<dbReference type="EMBL" id="PFNM01000041">
    <property type="protein sequence ID" value="PIZ44626.1"/>
    <property type="molecule type" value="Genomic_DNA"/>
</dbReference>
<protein>
    <recommendedName>
        <fullName evidence="4">HTH cro/C1-type domain-containing protein</fullName>
    </recommendedName>
</protein>
<dbReference type="GO" id="GO:0003677">
    <property type="term" value="F:DNA binding"/>
    <property type="evidence" value="ECO:0007669"/>
    <property type="project" value="InterPro"/>
</dbReference>
<evidence type="ECO:0000313" key="2">
    <source>
        <dbReference type="EMBL" id="PIZ44626.1"/>
    </source>
</evidence>
<accession>A0A2M7TFN4</accession>
<dbReference type="Pfam" id="PF09136">
    <property type="entry name" value="Glucodextran_B"/>
    <property type="match status" value="1"/>
</dbReference>
<reference evidence="3" key="1">
    <citation type="submission" date="2017-09" db="EMBL/GenBank/DDBJ databases">
        <title>Depth-based differentiation of microbial function through sediment-hosted aquifers and enrichment of novel symbionts in the deep terrestrial subsurface.</title>
        <authorList>
            <person name="Probst A.J."/>
            <person name="Ladd B."/>
            <person name="Jarett J.K."/>
            <person name="Geller-Mcgrath D.E."/>
            <person name="Sieber C.M.K."/>
            <person name="Emerson J.B."/>
            <person name="Anantharaman K."/>
            <person name="Thomas B.C."/>
            <person name="Malmstrom R."/>
            <person name="Stieglmeier M."/>
            <person name="Klingl A."/>
            <person name="Woyke T."/>
            <person name="Ryan C.M."/>
            <person name="Banfield J.F."/>
        </authorList>
    </citation>
    <scope>NUCLEOTIDE SEQUENCE [LARGE SCALE GENOMIC DNA]</scope>
</reference>
<proteinExistence type="predicted"/>
<sequence length="224" mass="25012">MMTINNEFKSLKEIFNEALDLRSLDVKKLSEMTDIPVHYLSAFSSGDSRKLPASPYVRGYLTKIADILKMDSNSLLEAYKQEILLWPAKSSGPEDKLPINRFALKSKRKITVIGAAAAGILAILIFLAFQFSGFLGNPKIEITNPVENYIVVNNPVIKLAGITNPQDKLTINNEEVLAKSDGRFEKDFSLQPGSNSVDFKTKRFLGKEITITKIIVYQPETIVE</sequence>
<dbReference type="InterPro" id="IPR010982">
    <property type="entry name" value="Lambda_DNA-bd_dom_sf"/>
</dbReference>
<evidence type="ECO:0000313" key="3">
    <source>
        <dbReference type="Proteomes" id="UP000230553"/>
    </source>
</evidence>
<keyword evidence="1" id="KW-0472">Membrane</keyword>
<dbReference type="Pfam" id="PF13413">
    <property type="entry name" value="HTH_25"/>
    <property type="match status" value="1"/>
</dbReference>
<dbReference type="AlphaFoldDB" id="A0A2M7TFN4"/>
<feature type="transmembrane region" description="Helical" evidence="1">
    <location>
        <begin position="110"/>
        <end position="129"/>
    </location>
</feature>
<dbReference type="Gene3D" id="2.60.40.10">
    <property type="entry name" value="Immunoglobulins"/>
    <property type="match status" value="1"/>
</dbReference>
<comment type="caution">
    <text evidence="2">The sequence shown here is derived from an EMBL/GenBank/DDBJ whole genome shotgun (WGS) entry which is preliminary data.</text>
</comment>
<organism evidence="2 3">
    <name type="scientific">Candidatus Wolfebacteria bacterium CG_4_10_14_0_2_um_filter_39_18</name>
    <dbReference type="NCBI Taxonomy" id="1975061"/>
    <lineage>
        <taxon>Bacteria</taxon>
        <taxon>Candidatus Wolfeibacteriota</taxon>
    </lineage>
</organism>
<gene>
    <name evidence="2" type="ORF">COY31_02165</name>
</gene>
<keyword evidence="1" id="KW-1133">Transmembrane helix</keyword>
<dbReference type="InterPro" id="IPR013783">
    <property type="entry name" value="Ig-like_fold"/>
</dbReference>
<name>A0A2M7TFN4_9BACT</name>
<dbReference type="Gene3D" id="1.10.260.40">
    <property type="entry name" value="lambda repressor-like DNA-binding domains"/>
    <property type="match status" value="1"/>
</dbReference>
<dbReference type="Proteomes" id="UP000230553">
    <property type="component" value="Unassembled WGS sequence"/>
</dbReference>
<keyword evidence="1" id="KW-0812">Transmembrane</keyword>
<evidence type="ECO:0000256" key="1">
    <source>
        <dbReference type="SAM" id="Phobius"/>
    </source>
</evidence>
<evidence type="ECO:0008006" key="4">
    <source>
        <dbReference type="Google" id="ProtNLM"/>
    </source>
</evidence>